<accession>A0A8J7EYS6</accession>
<dbReference type="SUPFAM" id="SSF48452">
    <property type="entry name" value="TPR-like"/>
    <property type="match status" value="2"/>
</dbReference>
<dbReference type="PROSITE" id="PS50005">
    <property type="entry name" value="TPR"/>
    <property type="match status" value="3"/>
</dbReference>
<dbReference type="InterPro" id="IPR011990">
    <property type="entry name" value="TPR-like_helical_dom_sf"/>
</dbReference>
<dbReference type="Gene3D" id="1.25.40.10">
    <property type="entry name" value="Tetratricopeptide repeat domain"/>
    <property type="match status" value="2"/>
</dbReference>
<evidence type="ECO:0000313" key="3">
    <source>
        <dbReference type="EMBL" id="MBE9211472.1"/>
    </source>
</evidence>
<feature type="repeat" description="TPR" evidence="1">
    <location>
        <begin position="178"/>
        <end position="211"/>
    </location>
</feature>
<protein>
    <submittedName>
        <fullName evidence="3">CHAT domain-containing protein</fullName>
    </submittedName>
</protein>
<name>A0A8J7EYS6_9CYAN</name>
<feature type="domain" description="CHAT" evidence="2">
    <location>
        <begin position="543"/>
        <end position="834"/>
    </location>
</feature>
<dbReference type="EMBL" id="JADEWL010000004">
    <property type="protein sequence ID" value="MBE9211472.1"/>
    <property type="molecule type" value="Genomic_DNA"/>
</dbReference>
<dbReference type="SMART" id="SM00028">
    <property type="entry name" value="TPR"/>
    <property type="match status" value="9"/>
</dbReference>
<dbReference type="InterPro" id="IPR019734">
    <property type="entry name" value="TPR_rpt"/>
</dbReference>
<evidence type="ECO:0000259" key="2">
    <source>
        <dbReference type="Pfam" id="PF12770"/>
    </source>
</evidence>
<reference evidence="3" key="1">
    <citation type="submission" date="2020-10" db="EMBL/GenBank/DDBJ databases">
        <authorList>
            <person name="Castelo-Branco R."/>
            <person name="Eusebio N."/>
            <person name="Adriana R."/>
            <person name="Vieira A."/>
            <person name="Brugerolle De Fraissinette N."/>
            <person name="Rezende De Castro R."/>
            <person name="Schneider M.P."/>
            <person name="Vasconcelos V."/>
            <person name="Leao P.N."/>
        </authorList>
    </citation>
    <scope>NUCLEOTIDE SEQUENCE</scope>
    <source>
        <strain evidence="3">LEGE 06105</strain>
    </source>
</reference>
<dbReference type="Proteomes" id="UP000620559">
    <property type="component" value="Unassembled WGS sequence"/>
</dbReference>
<feature type="repeat" description="TPR" evidence="1">
    <location>
        <begin position="218"/>
        <end position="251"/>
    </location>
</feature>
<dbReference type="AlphaFoldDB" id="A0A8J7EYS6"/>
<proteinExistence type="predicted"/>
<dbReference type="Pfam" id="PF13374">
    <property type="entry name" value="TPR_10"/>
    <property type="match status" value="1"/>
</dbReference>
<evidence type="ECO:0000256" key="1">
    <source>
        <dbReference type="PROSITE-ProRule" id="PRU00339"/>
    </source>
</evidence>
<keyword evidence="1" id="KW-0802">TPR repeat</keyword>
<keyword evidence="4" id="KW-1185">Reference proteome</keyword>
<dbReference type="Pfam" id="PF13424">
    <property type="entry name" value="TPR_12"/>
    <property type="match status" value="3"/>
</dbReference>
<dbReference type="PANTHER" id="PTHR10098:SF108">
    <property type="entry name" value="TETRATRICOPEPTIDE REPEAT PROTEIN 28"/>
    <property type="match status" value="1"/>
</dbReference>
<gene>
    <name evidence="3" type="ORF">IQ247_01855</name>
</gene>
<comment type="caution">
    <text evidence="3">The sequence shown here is derived from an EMBL/GenBank/DDBJ whole genome shotgun (WGS) entry which is preliminary data.</text>
</comment>
<dbReference type="RefSeq" id="WP_193916469.1">
    <property type="nucleotide sequence ID" value="NZ_JADEWL010000004.1"/>
</dbReference>
<feature type="repeat" description="TPR" evidence="1">
    <location>
        <begin position="258"/>
        <end position="291"/>
    </location>
</feature>
<dbReference type="PANTHER" id="PTHR10098">
    <property type="entry name" value="RAPSYN-RELATED"/>
    <property type="match status" value="1"/>
</dbReference>
<dbReference type="InterPro" id="IPR024983">
    <property type="entry name" value="CHAT_dom"/>
</dbReference>
<dbReference type="Pfam" id="PF12770">
    <property type="entry name" value="CHAT"/>
    <property type="match status" value="1"/>
</dbReference>
<sequence length="836" mass="92730">MEPHPQPLSLVRRGENEAESLSQQALEEYQANQLPQAIKLWQQALKIYLELDDKSAIITTLKNLIAVNQQLKNYPQAIIYLEQYLTLTREIEDKSGEISALTTLAKIHAQQGKFTKTVDYYQQALILVRETSNKSEEAVILGNLAIAYKTLGNYPKAIETNQQSLEILQQMGNRQDRAIVLKNLGNVYEALGDYDNAITSYEKSLQIARENNNQTVEATTLSNLGQIYANQGEYQKAIAIFQDSLKISSAINDISGQASTLINLGSTYHFLGQRDKAIENYQQSLKLAQDIGDKQRELEALGSLGLAYEDLKDYPQAIIYLKDSLAIAKEIGDPEAQAMGLNNLGHVLFTAGKLEEAEKTLRDALKLLDGMRPGLSDSYQVSIFDTQVHYYNLLQQILIAANKPEAALEATERGRARAFVELLAGRFSEDKQSINTKFPSVKKIREIAREQNATLVEYSIVPDDDFKFLGKQRGRGAELFIWVVKPTGEIGFRKVDLKPLWKHNLTLDDLVNSSRCLVKGIICQQQAENILKLGAEKNSEYIALRKLHKFLIEPIADLLPKDATERVIFIPQESLFLTPFAALQDSDGKYLIEKHTILTAPAIQVLDLTRQQKKRLEKQNLANLKPLIVGNPIMPKVSINGEEAQQLAVLPESEIEAIEIAKMFQQEPMIGAKATKANVKNQLSKATLIHLATHGLLQYRSSDSSSSLQGLGIPGAIALAPSGKDDGLLTATEIFDLRLVASLVVLSACDTGIGRITGDGVIGLSRAFISAGTPSVLVSLWTVPDEKTRLLMIAFYQELQQNPDKAIALRTAMLQLMEFGFEPLDWAGFTLVGEAK</sequence>
<dbReference type="PROSITE" id="PS50293">
    <property type="entry name" value="TPR_REGION"/>
    <property type="match status" value="2"/>
</dbReference>
<organism evidence="3 4">
    <name type="scientific">Plectonema cf. radiosum LEGE 06105</name>
    <dbReference type="NCBI Taxonomy" id="945769"/>
    <lineage>
        <taxon>Bacteria</taxon>
        <taxon>Bacillati</taxon>
        <taxon>Cyanobacteriota</taxon>
        <taxon>Cyanophyceae</taxon>
        <taxon>Oscillatoriophycideae</taxon>
        <taxon>Oscillatoriales</taxon>
        <taxon>Microcoleaceae</taxon>
        <taxon>Plectonema</taxon>
    </lineage>
</organism>
<evidence type="ECO:0000313" key="4">
    <source>
        <dbReference type="Proteomes" id="UP000620559"/>
    </source>
</evidence>